<protein>
    <recommendedName>
        <fullName evidence="8">Protein transport protein SFT2</fullName>
    </recommendedName>
</protein>
<evidence type="ECO:0000313" key="10">
    <source>
        <dbReference type="Proteomes" id="UP001145021"/>
    </source>
</evidence>
<dbReference type="InterPro" id="IPR011691">
    <property type="entry name" value="Vesicle_transpt_SFT2"/>
</dbReference>
<dbReference type="PANTHER" id="PTHR23137:SF6">
    <property type="entry name" value="VESICLE TRANSPORT PROTEIN"/>
    <property type="match status" value="1"/>
</dbReference>
<evidence type="ECO:0000256" key="5">
    <source>
        <dbReference type="ARBA" id="ARBA00022989"/>
    </source>
</evidence>
<dbReference type="GO" id="GO:0015031">
    <property type="term" value="P:protein transport"/>
    <property type="evidence" value="ECO:0007669"/>
    <property type="project" value="UniProtKB-KW"/>
</dbReference>
<accession>A0A9W7XLZ0</accession>
<keyword evidence="6 8" id="KW-0472">Membrane</keyword>
<name>A0A9W7XLZ0_9FUNG</name>
<evidence type="ECO:0000256" key="7">
    <source>
        <dbReference type="ARBA" id="ARBA00025800"/>
    </source>
</evidence>
<organism evidence="9 10">
    <name type="scientific">Coemansia asiatica</name>
    <dbReference type="NCBI Taxonomy" id="1052880"/>
    <lineage>
        <taxon>Eukaryota</taxon>
        <taxon>Fungi</taxon>
        <taxon>Fungi incertae sedis</taxon>
        <taxon>Zoopagomycota</taxon>
        <taxon>Kickxellomycotina</taxon>
        <taxon>Kickxellomycetes</taxon>
        <taxon>Kickxellales</taxon>
        <taxon>Kickxellaceae</taxon>
        <taxon>Coemansia</taxon>
    </lineage>
</organism>
<comment type="subcellular location">
    <subcellularLocation>
        <location evidence="8">Golgi apparatus membrane</location>
        <topology evidence="8">Multi-pass membrane protein</topology>
    </subcellularLocation>
    <subcellularLocation>
        <location evidence="1">Membrane</location>
        <topology evidence="1">Multi-pass membrane protein</topology>
    </subcellularLocation>
</comment>
<evidence type="ECO:0000256" key="8">
    <source>
        <dbReference type="RuleBase" id="RU363111"/>
    </source>
</evidence>
<feature type="transmembrane region" description="Helical" evidence="8">
    <location>
        <begin position="120"/>
        <end position="140"/>
    </location>
</feature>
<dbReference type="GO" id="GO:0016192">
    <property type="term" value="P:vesicle-mediated transport"/>
    <property type="evidence" value="ECO:0007669"/>
    <property type="project" value="InterPro"/>
</dbReference>
<evidence type="ECO:0000256" key="6">
    <source>
        <dbReference type="ARBA" id="ARBA00023136"/>
    </source>
</evidence>
<evidence type="ECO:0000256" key="2">
    <source>
        <dbReference type="ARBA" id="ARBA00022448"/>
    </source>
</evidence>
<comment type="caution">
    <text evidence="9">The sequence shown here is derived from an EMBL/GenBank/DDBJ whole genome shotgun (WGS) entry which is preliminary data.</text>
</comment>
<evidence type="ECO:0000256" key="3">
    <source>
        <dbReference type="ARBA" id="ARBA00022692"/>
    </source>
</evidence>
<dbReference type="PANTHER" id="PTHR23137">
    <property type="entry name" value="VESICLE TRANSPORT PROTEIN-RELATED"/>
    <property type="match status" value="1"/>
</dbReference>
<feature type="transmembrane region" description="Helical" evidence="8">
    <location>
        <begin position="96"/>
        <end position="114"/>
    </location>
</feature>
<feature type="transmembrane region" description="Helical" evidence="8">
    <location>
        <begin position="63"/>
        <end position="84"/>
    </location>
</feature>
<dbReference type="AlphaFoldDB" id="A0A9W7XLZ0"/>
<comment type="similarity">
    <text evidence="7 8">Belongs to the SFT2 family.</text>
</comment>
<feature type="transmembrane region" description="Helical" evidence="8">
    <location>
        <begin position="35"/>
        <end position="57"/>
    </location>
</feature>
<gene>
    <name evidence="9" type="ORF">LPJ64_001085</name>
</gene>
<proteinExistence type="inferred from homology"/>
<keyword evidence="10" id="KW-1185">Reference proteome</keyword>
<dbReference type="InterPro" id="IPR007305">
    <property type="entry name" value="Vesicle_transpt_Got1/SFT2"/>
</dbReference>
<evidence type="ECO:0000256" key="4">
    <source>
        <dbReference type="ARBA" id="ARBA00022927"/>
    </source>
</evidence>
<keyword evidence="4 8" id="KW-0653">Protein transport</keyword>
<keyword evidence="8" id="KW-0333">Golgi apparatus</keyword>
<reference evidence="9" key="1">
    <citation type="submission" date="2022-07" db="EMBL/GenBank/DDBJ databases">
        <title>Phylogenomic reconstructions and comparative analyses of Kickxellomycotina fungi.</title>
        <authorList>
            <person name="Reynolds N.K."/>
            <person name="Stajich J.E."/>
            <person name="Barry K."/>
            <person name="Grigoriev I.V."/>
            <person name="Crous P."/>
            <person name="Smith M.E."/>
        </authorList>
    </citation>
    <scope>NUCLEOTIDE SEQUENCE</scope>
    <source>
        <strain evidence="9">NBRC 105413</strain>
    </source>
</reference>
<evidence type="ECO:0000313" key="9">
    <source>
        <dbReference type="EMBL" id="KAJ1647552.1"/>
    </source>
</evidence>
<keyword evidence="5 8" id="KW-1133">Transmembrane helix</keyword>
<sequence length="161" mass="17471">MSLPFNVQNSNNKFGFGDPMSEDPGLFNLSRTERYTAFGGCFIVGLVLSIIGSVLIFSGHMAAFAVCYSLGNVISLLGMGFLIGFKRQLKMATHPVRLTAFLIYIGLLIATFVTAFTLEIGVLCLILAICQFCALAWYSASYVPFGRKIISSVCGAWARSI</sequence>
<keyword evidence="3 8" id="KW-0812">Transmembrane</keyword>
<dbReference type="Proteomes" id="UP001145021">
    <property type="component" value="Unassembled WGS sequence"/>
</dbReference>
<comment type="function">
    <text evidence="8">Nonessential protein required for the fusion of transport vesicles derived from the endocytic pathway with the Golgi complex.</text>
</comment>
<dbReference type="EMBL" id="JANBOH010000026">
    <property type="protein sequence ID" value="KAJ1647552.1"/>
    <property type="molecule type" value="Genomic_DNA"/>
</dbReference>
<keyword evidence="2 8" id="KW-0813">Transport</keyword>
<dbReference type="Pfam" id="PF04178">
    <property type="entry name" value="Got1"/>
    <property type="match status" value="1"/>
</dbReference>
<evidence type="ECO:0000256" key="1">
    <source>
        <dbReference type="ARBA" id="ARBA00004141"/>
    </source>
</evidence>
<dbReference type="GO" id="GO:0000139">
    <property type="term" value="C:Golgi membrane"/>
    <property type="evidence" value="ECO:0007669"/>
    <property type="project" value="UniProtKB-SubCell"/>
</dbReference>